<dbReference type="GO" id="GO:0006094">
    <property type="term" value="P:gluconeogenesis"/>
    <property type="evidence" value="ECO:0007669"/>
    <property type="project" value="TreeGrafter"/>
</dbReference>
<evidence type="ECO:0000256" key="1">
    <source>
        <dbReference type="ARBA" id="ARBA00000642"/>
    </source>
</evidence>
<dbReference type="PRINTS" id="PR00477">
    <property type="entry name" value="PHGLYCKINASE"/>
</dbReference>
<sequence length="351" mass="38833">MRSLKQIKNLKDKKVLVRVDFNVPIKNGKVFNDFKIKKALPTIKFLQQKGAEVILISHLGKDGTESMKPVADCLKKYIKKNITLLDNIRKFPGEVKNDLNFAKKLAKLGDIYVNDAFSVSHRIHVSIVGLPKYLPSYAGFQLEEEIKNLSKVFKKTKHPFLCIAGGAKFSTKIPLIRKYLRSADCVFVGGALSNNFLKAQGYEIGKSLVDDTNYNFKEILKNGKLILPEDVVVKSGNRLINKRVDKIKKDEIILDIGSKTTKNLVRLVEKSKFILWNGPLGKYESSGAKSTEKILKLVASSKTESIIGGGDIVALVSQMKLENKFSFVSTGGGAMLDFLATGTLPGIKALG</sequence>
<dbReference type="GO" id="GO:0005524">
    <property type="term" value="F:ATP binding"/>
    <property type="evidence" value="ECO:0007669"/>
    <property type="project" value="UniProtKB-KW"/>
</dbReference>
<organism evidence="9 10">
    <name type="scientific">Candidatus Nomurabacteria bacterium GW2011_GWB1_35_20</name>
    <dbReference type="NCBI Taxonomy" id="1618740"/>
    <lineage>
        <taxon>Bacteria</taxon>
        <taxon>Candidatus Nomuraibacteriota</taxon>
    </lineage>
</organism>
<dbReference type="PANTHER" id="PTHR11406">
    <property type="entry name" value="PHOSPHOGLYCERATE KINASE"/>
    <property type="match status" value="1"/>
</dbReference>
<proteinExistence type="inferred from homology"/>
<comment type="catalytic activity">
    <reaction evidence="1 8">
        <text>(2R)-3-phosphoglycerate + ATP = (2R)-3-phospho-glyceroyl phosphate + ADP</text>
        <dbReference type="Rhea" id="RHEA:14801"/>
        <dbReference type="ChEBI" id="CHEBI:30616"/>
        <dbReference type="ChEBI" id="CHEBI:57604"/>
        <dbReference type="ChEBI" id="CHEBI:58272"/>
        <dbReference type="ChEBI" id="CHEBI:456216"/>
        <dbReference type="EC" id="2.7.2.3"/>
    </reaction>
</comment>
<dbReference type="PATRIC" id="fig|1618740.3.peg.371"/>
<gene>
    <name evidence="9" type="ORF">UR70_C0011G0009</name>
</gene>
<accession>A0A0G0BSA7</accession>
<evidence type="ECO:0000256" key="4">
    <source>
        <dbReference type="ARBA" id="ARBA00022741"/>
    </source>
</evidence>
<dbReference type="EMBL" id="LBQE01000011">
    <property type="protein sequence ID" value="KKP72278.1"/>
    <property type="molecule type" value="Genomic_DNA"/>
</dbReference>
<evidence type="ECO:0000256" key="2">
    <source>
        <dbReference type="ARBA" id="ARBA00013061"/>
    </source>
</evidence>
<dbReference type="GO" id="GO:0005829">
    <property type="term" value="C:cytosol"/>
    <property type="evidence" value="ECO:0007669"/>
    <property type="project" value="TreeGrafter"/>
</dbReference>
<keyword evidence="6 7" id="KW-0067">ATP-binding</keyword>
<dbReference type="PROSITE" id="PS00111">
    <property type="entry name" value="PGLYCERATE_KINASE"/>
    <property type="match status" value="1"/>
</dbReference>
<protein>
    <recommendedName>
        <fullName evidence="2 8">Phosphoglycerate kinase</fullName>
        <ecNumber evidence="2 8">2.7.2.3</ecNumber>
    </recommendedName>
</protein>
<evidence type="ECO:0000313" key="9">
    <source>
        <dbReference type="EMBL" id="KKP72278.1"/>
    </source>
</evidence>
<dbReference type="AlphaFoldDB" id="A0A0G0BSA7"/>
<dbReference type="GO" id="GO:0004618">
    <property type="term" value="F:phosphoglycerate kinase activity"/>
    <property type="evidence" value="ECO:0007669"/>
    <property type="project" value="UniProtKB-EC"/>
</dbReference>
<dbReference type="SUPFAM" id="SSF53748">
    <property type="entry name" value="Phosphoglycerate kinase"/>
    <property type="match status" value="1"/>
</dbReference>
<dbReference type="GO" id="GO:0043531">
    <property type="term" value="F:ADP binding"/>
    <property type="evidence" value="ECO:0007669"/>
    <property type="project" value="TreeGrafter"/>
</dbReference>
<feature type="binding site" evidence="7">
    <location>
        <position position="284"/>
    </location>
    <ligand>
        <name>ATP</name>
        <dbReference type="ChEBI" id="CHEBI:30616"/>
    </ligand>
</feature>
<keyword evidence="5 8" id="KW-0418">Kinase</keyword>
<keyword evidence="3 8" id="KW-0808">Transferase</keyword>
<evidence type="ECO:0000256" key="6">
    <source>
        <dbReference type="ARBA" id="ARBA00022840"/>
    </source>
</evidence>
<dbReference type="InterPro" id="IPR015824">
    <property type="entry name" value="Phosphoglycerate_kinase_N"/>
</dbReference>
<dbReference type="GO" id="GO:0006096">
    <property type="term" value="P:glycolytic process"/>
    <property type="evidence" value="ECO:0007669"/>
    <property type="project" value="InterPro"/>
</dbReference>
<dbReference type="PANTHER" id="PTHR11406:SF23">
    <property type="entry name" value="PHOSPHOGLYCERATE KINASE 1, CHLOROPLASTIC-RELATED"/>
    <property type="match status" value="1"/>
</dbReference>
<reference evidence="9 10" key="1">
    <citation type="journal article" date="2015" name="Nature">
        <title>rRNA introns, odd ribosomes, and small enigmatic genomes across a large radiation of phyla.</title>
        <authorList>
            <person name="Brown C.T."/>
            <person name="Hug L.A."/>
            <person name="Thomas B.C."/>
            <person name="Sharon I."/>
            <person name="Castelle C.J."/>
            <person name="Singh A."/>
            <person name="Wilkins M.J."/>
            <person name="Williams K.H."/>
            <person name="Banfield J.F."/>
        </authorList>
    </citation>
    <scope>NUCLEOTIDE SEQUENCE [LARGE SCALE GENOMIC DNA]</scope>
</reference>
<evidence type="ECO:0000256" key="5">
    <source>
        <dbReference type="ARBA" id="ARBA00022777"/>
    </source>
</evidence>
<feature type="binding site" evidence="7">
    <location>
        <position position="172"/>
    </location>
    <ligand>
        <name>ATP</name>
        <dbReference type="ChEBI" id="CHEBI:30616"/>
    </ligand>
</feature>
<dbReference type="InterPro" id="IPR001576">
    <property type="entry name" value="Phosphoglycerate_kinase"/>
</dbReference>
<name>A0A0G0BSA7_9BACT</name>
<evidence type="ECO:0000256" key="7">
    <source>
        <dbReference type="PIRSR" id="PIRSR000724-2"/>
    </source>
</evidence>
<evidence type="ECO:0000313" key="10">
    <source>
        <dbReference type="Proteomes" id="UP000034923"/>
    </source>
</evidence>
<dbReference type="Proteomes" id="UP000034923">
    <property type="component" value="Unassembled WGS sequence"/>
</dbReference>
<comment type="similarity">
    <text evidence="8">Belongs to the phosphoglycerate kinase family.</text>
</comment>
<dbReference type="Gene3D" id="3.40.50.1260">
    <property type="entry name" value="Phosphoglycerate kinase, N-terminal domain"/>
    <property type="match status" value="3"/>
</dbReference>
<comment type="caution">
    <text evidence="9">The sequence shown here is derived from an EMBL/GenBank/DDBJ whole genome shotgun (WGS) entry which is preliminary data.</text>
</comment>
<evidence type="ECO:0000256" key="3">
    <source>
        <dbReference type="ARBA" id="ARBA00022679"/>
    </source>
</evidence>
<evidence type="ECO:0000256" key="8">
    <source>
        <dbReference type="RuleBase" id="RU000532"/>
    </source>
</evidence>
<keyword evidence="4" id="KW-0547">Nucleotide-binding</keyword>
<dbReference type="Pfam" id="PF00162">
    <property type="entry name" value="PGK"/>
    <property type="match status" value="1"/>
</dbReference>
<dbReference type="PIRSF" id="PIRSF000724">
    <property type="entry name" value="Pgk"/>
    <property type="match status" value="1"/>
</dbReference>
<dbReference type="InterPro" id="IPR015911">
    <property type="entry name" value="Phosphoglycerate_kinase_CS"/>
</dbReference>
<dbReference type="InterPro" id="IPR036043">
    <property type="entry name" value="Phosphoglycerate_kinase_sf"/>
</dbReference>
<dbReference type="EC" id="2.7.2.3" evidence="2 8"/>